<organism evidence="3 4">
    <name type="scientific">Candidatus Merdicola faecigallinarum</name>
    <dbReference type="NCBI Taxonomy" id="2840862"/>
    <lineage>
        <taxon>Bacteria</taxon>
        <taxon>Bacillati</taxon>
        <taxon>Bacillota</taxon>
        <taxon>Clostridia</taxon>
        <taxon>Candidatus Merdicola</taxon>
    </lineage>
</organism>
<keyword evidence="2" id="KW-0413">Isomerase</keyword>
<dbReference type="GO" id="GO:0046872">
    <property type="term" value="F:metal ion binding"/>
    <property type="evidence" value="ECO:0007669"/>
    <property type="project" value="UniProtKB-KW"/>
</dbReference>
<proteinExistence type="predicted"/>
<dbReference type="Pfam" id="PF00834">
    <property type="entry name" value="Ribul_P_3_epim"/>
    <property type="match status" value="1"/>
</dbReference>
<sequence>MPLDVHLMVKDVLSYIKSFIIFEPRNITVHYESAKNKEELKEWIKYIKDNNCKVGISIKTETKVEEIYDLLPYIPTVLIMTVEPGKVDKN</sequence>
<dbReference type="Gene3D" id="3.20.20.70">
    <property type="entry name" value="Aldolase class I"/>
    <property type="match status" value="1"/>
</dbReference>
<evidence type="ECO:0000313" key="4">
    <source>
        <dbReference type="Proteomes" id="UP000824093"/>
    </source>
</evidence>
<accession>A0A9D1M0F3</accession>
<dbReference type="PANTHER" id="PTHR11749">
    <property type="entry name" value="RIBULOSE-5-PHOSPHATE-3-EPIMERASE"/>
    <property type="match status" value="1"/>
</dbReference>
<dbReference type="GO" id="GO:0016857">
    <property type="term" value="F:racemase and epimerase activity, acting on carbohydrates and derivatives"/>
    <property type="evidence" value="ECO:0007669"/>
    <property type="project" value="InterPro"/>
</dbReference>
<evidence type="ECO:0000256" key="2">
    <source>
        <dbReference type="ARBA" id="ARBA00023235"/>
    </source>
</evidence>
<dbReference type="InterPro" id="IPR000056">
    <property type="entry name" value="Ribul_P_3_epim-like"/>
</dbReference>
<evidence type="ECO:0000256" key="1">
    <source>
        <dbReference type="ARBA" id="ARBA00022723"/>
    </source>
</evidence>
<dbReference type="SUPFAM" id="SSF51366">
    <property type="entry name" value="Ribulose-phoshate binding barrel"/>
    <property type="match status" value="1"/>
</dbReference>
<dbReference type="InterPro" id="IPR011060">
    <property type="entry name" value="RibuloseP-bd_barrel"/>
</dbReference>
<evidence type="ECO:0000313" key="3">
    <source>
        <dbReference type="EMBL" id="HIU51361.1"/>
    </source>
</evidence>
<dbReference type="InterPro" id="IPR013785">
    <property type="entry name" value="Aldolase_TIM"/>
</dbReference>
<reference evidence="3" key="1">
    <citation type="submission" date="2020-10" db="EMBL/GenBank/DDBJ databases">
        <authorList>
            <person name="Gilroy R."/>
        </authorList>
    </citation>
    <scope>NUCLEOTIDE SEQUENCE</scope>
    <source>
        <strain evidence="3">CHK195-15760</strain>
    </source>
</reference>
<gene>
    <name evidence="3" type="ORF">IAB70_01855</name>
</gene>
<dbReference type="EMBL" id="DVNH01000016">
    <property type="protein sequence ID" value="HIU51361.1"/>
    <property type="molecule type" value="Genomic_DNA"/>
</dbReference>
<reference evidence="3" key="2">
    <citation type="journal article" date="2021" name="PeerJ">
        <title>Extensive microbial diversity within the chicken gut microbiome revealed by metagenomics and culture.</title>
        <authorList>
            <person name="Gilroy R."/>
            <person name="Ravi A."/>
            <person name="Getino M."/>
            <person name="Pursley I."/>
            <person name="Horton D.L."/>
            <person name="Alikhan N.F."/>
            <person name="Baker D."/>
            <person name="Gharbi K."/>
            <person name="Hall N."/>
            <person name="Watson M."/>
            <person name="Adriaenssens E.M."/>
            <person name="Foster-Nyarko E."/>
            <person name="Jarju S."/>
            <person name="Secka A."/>
            <person name="Antonio M."/>
            <person name="Oren A."/>
            <person name="Chaudhuri R.R."/>
            <person name="La Ragione R."/>
            <person name="Hildebrand F."/>
            <person name="Pallen M.J."/>
        </authorList>
    </citation>
    <scope>NUCLEOTIDE SEQUENCE</scope>
    <source>
        <strain evidence="3">CHK195-15760</strain>
    </source>
</reference>
<comment type="caution">
    <text evidence="3">The sequence shown here is derived from an EMBL/GenBank/DDBJ whole genome shotgun (WGS) entry which is preliminary data.</text>
</comment>
<name>A0A9D1M0F3_9FIRM</name>
<protein>
    <submittedName>
        <fullName evidence="3">Uncharacterized protein</fullName>
    </submittedName>
</protein>
<dbReference type="Proteomes" id="UP000824093">
    <property type="component" value="Unassembled WGS sequence"/>
</dbReference>
<keyword evidence="1" id="KW-0479">Metal-binding</keyword>
<dbReference type="GO" id="GO:0005975">
    <property type="term" value="P:carbohydrate metabolic process"/>
    <property type="evidence" value="ECO:0007669"/>
    <property type="project" value="InterPro"/>
</dbReference>
<dbReference type="AlphaFoldDB" id="A0A9D1M0F3"/>